<dbReference type="RefSeq" id="WP_014779040.1">
    <property type="nucleotide sequence ID" value="NC_018012.1"/>
</dbReference>
<dbReference type="KEGG" id="tvi:Thivi_2687"/>
<evidence type="ECO:0000256" key="1">
    <source>
        <dbReference type="SAM" id="MobiDB-lite"/>
    </source>
</evidence>
<keyword evidence="4" id="KW-1185">Reference proteome</keyword>
<dbReference type="EMBL" id="CP003154">
    <property type="protein sequence ID" value="AFL74606.1"/>
    <property type="molecule type" value="Genomic_DNA"/>
</dbReference>
<evidence type="ECO:0000256" key="2">
    <source>
        <dbReference type="SAM" id="SignalP"/>
    </source>
</evidence>
<organism evidence="3 4">
    <name type="scientific">Thiocystis violascens (strain ATCC 17096 / DSM 198 / 6111)</name>
    <name type="common">Chromatium violascens</name>
    <dbReference type="NCBI Taxonomy" id="765911"/>
    <lineage>
        <taxon>Bacteria</taxon>
        <taxon>Pseudomonadati</taxon>
        <taxon>Pseudomonadota</taxon>
        <taxon>Gammaproteobacteria</taxon>
        <taxon>Chromatiales</taxon>
        <taxon>Chromatiaceae</taxon>
        <taxon>Thiocystis</taxon>
    </lineage>
</organism>
<proteinExistence type="predicted"/>
<dbReference type="AlphaFoldDB" id="I3YC88"/>
<feature type="chain" id="PRO_5003683337" evidence="2">
    <location>
        <begin position="27"/>
        <end position="149"/>
    </location>
</feature>
<sequence>MAVSTKPHQTLSVLSLSALLALTAHAPVSQAFDFGNMMNPSRWMNGDDRDDEPYADGPYPYGPPGGYGYGPGVYGAPYGAPGYYGGAPAVAPVAPAAPMAGNADQAEIETLKRRIEELEARQPPGPPPTQQTPATDWPSAPAFRPMNQY</sequence>
<evidence type="ECO:0000313" key="3">
    <source>
        <dbReference type="EMBL" id="AFL74606.1"/>
    </source>
</evidence>
<protein>
    <submittedName>
        <fullName evidence="3">Uncharacterized protein</fullName>
    </submittedName>
</protein>
<gene>
    <name evidence="3" type="ordered locus">Thivi_2687</name>
</gene>
<feature type="region of interest" description="Disordered" evidence="1">
    <location>
        <begin position="110"/>
        <end position="149"/>
    </location>
</feature>
<evidence type="ECO:0000313" key="4">
    <source>
        <dbReference type="Proteomes" id="UP000006062"/>
    </source>
</evidence>
<dbReference type="HOGENOM" id="CLU_1709417_0_0_6"/>
<keyword evidence="2" id="KW-0732">Signal</keyword>
<dbReference type="eggNOG" id="ENOG5032VJ3">
    <property type="taxonomic scope" value="Bacteria"/>
</dbReference>
<feature type="signal peptide" evidence="2">
    <location>
        <begin position="1"/>
        <end position="26"/>
    </location>
</feature>
<accession>I3YC88</accession>
<dbReference type="Proteomes" id="UP000006062">
    <property type="component" value="Chromosome"/>
</dbReference>
<feature type="compositionally biased region" description="Basic and acidic residues" evidence="1">
    <location>
        <begin position="110"/>
        <end position="120"/>
    </location>
</feature>
<name>I3YC88_THIV6</name>
<reference evidence="3 4" key="1">
    <citation type="submission" date="2012-06" db="EMBL/GenBank/DDBJ databases">
        <title>Complete sequence of Thiocystis violascens DSM 198.</title>
        <authorList>
            <consortium name="US DOE Joint Genome Institute"/>
            <person name="Lucas S."/>
            <person name="Han J."/>
            <person name="Lapidus A."/>
            <person name="Cheng J.-F."/>
            <person name="Goodwin L."/>
            <person name="Pitluck S."/>
            <person name="Peters L."/>
            <person name="Ovchinnikova G."/>
            <person name="Teshima H."/>
            <person name="Detter J.C."/>
            <person name="Han C."/>
            <person name="Tapia R."/>
            <person name="Land M."/>
            <person name="Hauser L."/>
            <person name="Kyrpides N."/>
            <person name="Ivanova N."/>
            <person name="Pagani I."/>
            <person name="Vogl K."/>
            <person name="Liu Z."/>
            <person name="Frigaard N.-U."/>
            <person name="Bryant D."/>
            <person name="Woyke T."/>
        </authorList>
    </citation>
    <scope>NUCLEOTIDE SEQUENCE [LARGE SCALE GENOMIC DNA]</scope>
    <source>
        <strain evidence="4">ATCC 17096 / DSM 198 / 6111</strain>
    </source>
</reference>